<organism evidence="2 3">
    <name type="scientific">Candidatus Nitrohelix vancouverensis</name>
    <dbReference type="NCBI Taxonomy" id="2705534"/>
    <lineage>
        <taxon>Bacteria</taxon>
        <taxon>Pseudomonadati</taxon>
        <taxon>Nitrospinota/Tectimicrobiota group</taxon>
        <taxon>Nitrospinota</taxon>
        <taxon>Nitrospinia</taxon>
        <taxon>Nitrospinales</taxon>
        <taxon>Nitrospinaceae</taxon>
        <taxon>Candidatus Nitrohelix</taxon>
    </lineage>
</organism>
<protein>
    <submittedName>
        <fullName evidence="2">Gfo/Idh/MocA family oxidoreductase</fullName>
    </submittedName>
</protein>
<dbReference type="Pfam" id="PF01408">
    <property type="entry name" value="GFO_IDH_MocA"/>
    <property type="match status" value="1"/>
</dbReference>
<evidence type="ECO:0000313" key="3">
    <source>
        <dbReference type="Proteomes" id="UP000594464"/>
    </source>
</evidence>
<sequence>MINLGVLGMSPGNGHPYSFSAIINGYNGAAMDAAGWGGIHDYLRRRKSEEFGIEGVRVSHVWTQDYDESARLSRASNVATVCRNLDEMVDAVDGALIARDDYMLHRELAEPFLKRGKFVFVDKPLSLNVDDMIYFSPYLENAQLMSCSGMRFARELDEIRNDWASFGKVKLIRATVLNDWRKYGVHMIDALLGLTSLRPINVSMAPVQGFESRLIQLDNGSIFQVDNLGETCKTFRFDIFGATKNGSFDLHDNFSAFKRLLEGFVQQIRTGTNTVPMQDTNDSMRLLIAGIRAQEEKRTVLLEEIKI</sequence>
<dbReference type="InterPro" id="IPR036291">
    <property type="entry name" value="NAD(P)-bd_dom_sf"/>
</dbReference>
<gene>
    <name evidence="2" type="ORF">G3M78_01100</name>
</gene>
<evidence type="ECO:0000259" key="1">
    <source>
        <dbReference type="Pfam" id="PF01408"/>
    </source>
</evidence>
<dbReference type="Gene3D" id="3.40.50.720">
    <property type="entry name" value="NAD(P)-binding Rossmann-like Domain"/>
    <property type="match status" value="1"/>
</dbReference>
<dbReference type="SUPFAM" id="SSF51735">
    <property type="entry name" value="NAD(P)-binding Rossmann-fold domains"/>
    <property type="match status" value="1"/>
</dbReference>
<evidence type="ECO:0000313" key="2">
    <source>
        <dbReference type="EMBL" id="QPJ64074.1"/>
    </source>
</evidence>
<accession>A0A7T0C031</accession>
<name>A0A7T0C031_9BACT</name>
<dbReference type="EMBL" id="CP048620">
    <property type="protein sequence ID" value="QPJ64074.1"/>
    <property type="molecule type" value="Genomic_DNA"/>
</dbReference>
<dbReference type="Proteomes" id="UP000594464">
    <property type="component" value="Chromosome"/>
</dbReference>
<dbReference type="KEGG" id="nva:G3M78_01100"/>
<proteinExistence type="predicted"/>
<dbReference type="AlphaFoldDB" id="A0A7T0C031"/>
<feature type="domain" description="Gfo/Idh/MocA-like oxidoreductase N-terminal" evidence="1">
    <location>
        <begin position="54"/>
        <end position="132"/>
    </location>
</feature>
<reference evidence="3" key="1">
    <citation type="submission" date="2020-02" db="EMBL/GenBank/DDBJ databases">
        <title>Genomic and physiological characterization of two novel Nitrospinaceae genera.</title>
        <authorList>
            <person name="Mueller A.J."/>
            <person name="Jung M.-Y."/>
            <person name="Strachan C.R."/>
            <person name="Herbold C.W."/>
            <person name="Kirkegaard R.H."/>
            <person name="Daims H."/>
        </authorList>
    </citation>
    <scope>NUCLEOTIDE SEQUENCE [LARGE SCALE GENOMIC DNA]</scope>
</reference>
<dbReference type="InterPro" id="IPR000683">
    <property type="entry name" value="Gfo/Idh/MocA-like_OxRdtase_N"/>
</dbReference>
<dbReference type="GO" id="GO:0000166">
    <property type="term" value="F:nucleotide binding"/>
    <property type="evidence" value="ECO:0007669"/>
    <property type="project" value="InterPro"/>
</dbReference>